<feature type="compositionally biased region" description="Polar residues" evidence="1">
    <location>
        <begin position="279"/>
        <end position="288"/>
    </location>
</feature>
<feature type="compositionally biased region" description="Polar residues" evidence="1">
    <location>
        <begin position="353"/>
        <end position="371"/>
    </location>
</feature>
<accession>A0ABQ9XF11</accession>
<feature type="compositionally biased region" description="Polar residues" evidence="1">
    <location>
        <begin position="252"/>
        <end position="262"/>
    </location>
</feature>
<sequence length="816" mass="93330">MNLKTSEILHLLHITEKNDWILRELTKREQINPQNPPPLLSSLVGVISELGSSEHFSTEIMERKFQNTTNHETPSALDNAIQQERESIQNELKQLKSTHAAQLEHIQKLADQRIQNEVKRNTQEIESQLAAKFDKRLKTERRQFRKEYEENISQLRREADTLYEDLETSLKSRYETALTQSSQAFTGEQQKLSKTLKSLNSHRKRTKGIILQKVKDDLQKSGKKTLSGSDISRILDSIEFLDASLPTSAFLSLPRHSTSTPFLDSDDSSSDEQKETSRSKNTQSQPVTELSIVDSDDDDPMNDPYISSILQKRHRQKSQQDEKPPSARSQQTSLNTTKRSSKSKPDSVVEQKPSFSLPPTSEEQHTSSTEQIRLKSEEDLLREKLNQPDPRGDSIILRLQAQLKNQTRIALSQVDGSFDVNSHQQAKNLQTQRLLQEMNKMRNDVSHFVIDDQPRNSIAVSPGVWDRTSIEKPSAGTVHHGDRNESEIGSSFMSPPRITVLEPSFMKTGPEHESTQRRGRTMKVGGDVSAVDKQSEQESLLHQAWALQKQLSDAKQSIERKSKEREDRLKELAKKTRLDAISSEESDSSSALRVKRNRRKSRERRRAEDGSSEEDEEQERIRTAKRTKNSKVKQQMTTSSSSNPTSDTLSSVEPTRKSKSQQKPPQRERREERSQKTAAREGKESDGEESEVNRNEQSTDVAELLVDVQSILKENREERDVRMRGKGENEVTDLETRAYLSTLGESQGQMRVPTRDRKEEGDVEEESEKQGQADGSVRSESQENDDYSRDGQEQEEEDEKYQSDFADEEEEEESDY</sequence>
<feature type="compositionally biased region" description="Basic and acidic residues" evidence="1">
    <location>
        <begin position="713"/>
        <end position="729"/>
    </location>
</feature>
<comment type="caution">
    <text evidence="2">The sequence shown here is derived from an EMBL/GenBank/DDBJ whole genome shotgun (WGS) entry which is preliminary data.</text>
</comment>
<gene>
    <name evidence="2" type="ORF">BLNAU_15196</name>
</gene>
<proteinExistence type="predicted"/>
<feature type="compositionally biased region" description="Basic and acidic residues" evidence="1">
    <location>
        <begin position="556"/>
        <end position="578"/>
    </location>
</feature>
<feature type="compositionally biased region" description="Basic and acidic residues" evidence="1">
    <location>
        <begin position="665"/>
        <end position="685"/>
    </location>
</feature>
<feature type="region of interest" description="Disordered" evidence="1">
    <location>
        <begin position="552"/>
        <end position="816"/>
    </location>
</feature>
<dbReference type="Proteomes" id="UP001281761">
    <property type="component" value="Unassembled WGS sequence"/>
</dbReference>
<protein>
    <submittedName>
        <fullName evidence="2">Uncharacterized protein</fullName>
    </submittedName>
</protein>
<evidence type="ECO:0000313" key="2">
    <source>
        <dbReference type="EMBL" id="KAK2949893.1"/>
    </source>
</evidence>
<feature type="compositionally biased region" description="Low complexity" evidence="1">
    <location>
        <begin position="637"/>
        <end position="651"/>
    </location>
</feature>
<organism evidence="2 3">
    <name type="scientific">Blattamonas nauphoetae</name>
    <dbReference type="NCBI Taxonomy" id="2049346"/>
    <lineage>
        <taxon>Eukaryota</taxon>
        <taxon>Metamonada</taxon>
        <taxon>Preaxostyla</taxon>
        <taxon>Oxymonadida</taxon>
        <taxon>Blattamonas</taxon>
    </lineage>
</organism>
<feature type="region of interest" description="Disordered" evidence="1">
    <location>
        <begin position="252"/>
        <end position="372"/>
    </location>
</feature>
<feature type="region of interest" description="Disordered" evidence="1">
    <location>
        <begin position="469"/>
        <end position="523"/>
    </location>
</feature>
<feature type="compositionally biased region" description="Basic residues" evidence="1">
    <location>
        <begin position="593"/>
        <end position="604"/>
    </location>
</feature>
<keyword evidence="3" id="KW-1185">Reference proteome</keyword>
<feature type="compositionally biased region" description="Polar residues" evidence="1">
    <location>
        <begin position="327"/>
        <end position="338"/>
    </location>
</feature>
<dbReference type="EMBL" id="JARBJD010000147">
    <property type="protein sequence ID" value="KAK2949893.1"/>
    <property type="molecule type" value="Genomic_DNA"/>
</dbReference>
<feature type="compositionally biased region" description="Acidic residues" evidence="1">
    <location>
        <begin position="793"/>
        <end position="816"/>
    </location>
</feature>
<name>A0ABQ9XF11_9EUKA</name>
<reference evidence="2 3" key="1">
    <citation type="journal article" date="2022" name="bioRxiv">
        <title>Genomics of Preaxostyla Flagellates Illuminates Evolutionary Transitions and the Path Towards Mitochondrial Loss.</title>
        <authorList>
            <person name="Novak L.V.F."/>
            <person name="Treitli S.C."/>
            <person name="Pyrih J."/>
            <person name="Halakuc P."/>
            <person name="Pipaliya S.V."/>
            <person name="Vacek V."/>
            <person name="Brzon O."/>
            <person name="Soukal P."/>
            <person name="Eme L."/>
            <person name="Dacks J.B."/>
            <person name="Karnkowska A."/>
            <person name="Elias M."/>
            <person name="Hampl V."/>
        </authorList>
    </citation>
    <scope>NUCLEOTIDE SEQUENCE [LARGE SCALE GENOMIC DNA]</scope>
    <source>
        <strain evidence="2">NAU3</strain>
        <tissue evidence="2">Gut</tissue>
    </source>
</reference>
<evidence type="ECO:0000256" key="1">
    <source>
        <dbReference type="SAM" id="MobiDB-lite"/>
    </source>
</evidence>
<evidence type="ECO:0000313" key="3">
    <source>
        <dbReference type="Proteomes" id="UP001281761"/>
    </source>
</evidence>